<sequence length="100" mass="10585">MSIESWMKPEEVADLAAHASAVIDAALVGTDLSREAYWAAVRKGYNTPYNDPPRRRAAPAAVQVEVQVEADDVSPVLVAPAVAAAELRAAELGTSELRAV</sequence>
<reference evidence="2" key="1">
    <citation type="journal article" date="2019" name="Int. J. Syst. Evol. Microbiol.">
        <title>The Global Catalogue of Microorganisms (GCM) 10K type strain sequencing project: providing services to taxonomists for standard genome sequencing and annotation.</title>
        <authorList>
            <consortium name="The Broad Institute Genomics Platform"/>
            <consortium name="The Broad Institute Genome Sequencing Center for Infectious Disease"/>
            <person name="Wu L."/>
            <person name="Ma J."/>
        </authorList>
    </citation>
    <scope>NUCLEOTIDE SEQUENCE [LARGE SCALE GENOMIC DNA]</scope>
    <source>
        <strain evidence="2">CCUG 48316</strain>
    </source>
</reference>
<name>A0ABW2BFU8_9HYPH</name>
<organism evidence="1 2">
    <name type="scientific">Methylobacterium komagatae</name>
    <dbReference type="NCBI Taxonomy" id="374425"/>
    <lineage>
        <taxon>Bacteria</taxon>
        <taxon>Pseudomonadati</taxon>
        <taxon>Pseudomonadota</taxon>
        <taxon>Alphaproteobacteria</taxon>
        <taxon>Hyphomicrobiales</taxon>
        <taxon>Methylobacteriaceae</taxon>
        <taxon>Methylobacterium</taxon>
    </lineage>
</organism>
<proteinExistence type="predicted"/>
<dbReference type="EMBL" id="JBHSWN010000001">
    <property type="protein sequence ID" value="MFC6788642.1"/>
    <property type="molecule type" value="Genomic_DNA"/>
</dbReference>
<evidence type="ECO:0000313" key="2">
    <source>
        <dbReference type="Proteomes" id="UP001596292"/>
    </source>
</evidence>
<gene>
    <name evidence="1" type="ORF">ACFQE0_02780</name>
</gene>
<accession>A0ABW2BFU8</accession>
<dbReference type="RefSeq" id="WP_378966857.1">
    <property type="nucleotide sequence ID" value="NZ_JBHSWN010000001.1"/>
</dbReference>
<keyword evidence="2" id="KW-1185">Reference proteome</keyword>
<comment type="caution">
    <text evidence="1">The sequence shown here is derived from an EMBL/GenBank/DDBJ whole genome shotgun (WGS) entry which is preliminary data.</text>
</comment>
<protein>
    <submittedName>
        <fullName evidence="1">Uncharacterized protein</fullName>
    </submittedName>
</protein>
<evidence type="ECO:0000313" key="1">
    <source>
        <dbReference type="EMBL" id="MFC6788642.1"/>
    </source>
</evidence>
<dbReference type="Proteomes" id="UP001596292">
    <property type="component" value="Unassembled WGS sequence"/>
</dbReference>